<feature type="region of interest" description="Disordered" evidence="1">
    <location>
        <begin position="77"/>
        <end position="116"/>
    </location>
</feature>
<feature type="compositionally biased region" description="Polar residues" evidence="1">
    <location>
        <begin position="79"/>
        <end position="103"/>
    </location>
</feature>
<dbReference type="SUPFAM" id="SSF52200">
    <property type="entry name" value="Toll/Interleukin receptor TIR domain"/>
    <property type="match status" value="1"/>
</dbReference>
<feature type="compositionally biased region" description="Basic and acidic residues" evidence="1">
    <location>
        <begin position="104"/>
        <end position="116"/>
    </location>
</feature>
<reference evidence="2" key="1">
    <citation type="submission" date="2014-12" db="EMBL/GenBank/DDBJ databases">
        <title>Insight into the proteome of Arion vulgaris.</title>
        <authorList>
            <person name="Aradska J."/>
            <person name="Bulat T."/>
            <person name="Smidak R."/>
            <person name="Sarate P."/>
            <person name="Gangsoo J."/>
            <person name="Sialana F."/>
            <person name="Bilban M."/>
            <person name="Lubec G."/>
        </authorList>
    </citation>
    <scope>NUCLEOTIDE SEQUENCE</scope>
    <source>
        <tissue evidence="2">Skin</tissue>
    </source>
</reference>
<dbReference type="AlphaFoldDB" id="A0A0B6ZCD4"/>
<sequence>HKLIIVIMGDIPEDMLDPDLKVHLKSKTYLKYGDPWFWEKLYFALPSIKNRDKHDNDWDILQGMRILAGDELVGEETNHLNQQGKTAPEITSQGLNIINNSQRSENDLQRAQDEVL</sequence>
<name>A0A0B6ZCD4_9EUPU</name>
<organism evidence="2">
    <name type="scientific">Arion vulgaris</name>
    <dbReference type="NCBI Taxonomy" id="1028688"/>
    <lineage>
        <taxon>Eukaryota</taxon>
        <taxon>Metazoa</taxon>
        <taxon>Spiralia</taxon>
        <taxon>Lophotrochozoa</taxon>
        <taxon>Mollusca</taxon>
        <taxon>Gastropoda</taxon>
        <taxon>Heterobranchia</taxon>
        <taxon>Euthyneura</taxon>
        <taxon>Panpulmonata</taxon>
        <taxon>Eupulmonata</taxon>
        <taxon>Stylommatophora</taxon>
        <taxon>Helicina</taxon>
        <taxon>Arionoidea</taxon>
        <taxon>Arionidae</taxon>
        <taxon>Arion</taxon>
    </lineage>
</organism>
<feature type="non-terminal residue" evidence="2">
    <location>
        <position position="1"/>
    </location>
</feature>
<accession>A0A0B6ZCD4</accession>
<evidence type="ECO:0000313" key="2">
    <source>
        <dbReference type="EMBL" id="CEK66254.1"/>
    </source>
</evidence>
<proteinExistence type="predicted"/>
<dbReference type="EMBL" id="HACG01019389">
    <property type="protein sequence ID" value="CEK66254.1"/>
    <property type="molecule type" value="Transcribed_RNA"/>
</dbReference>
<dbReference type="InterPro" id="IPR035897">
    <property type="entry name" value="Toll_tir_struct_dom_sf"/>
</dbReference>
<gene>
    <name evidence="2" type="primary">ORF57898</name>
</gene>
<protein>
    <submittedName>
        <fullName evidence="2">Uncharacterized protein</fullName>
    </submittedName>
</protein>
<evidence type="ECO:0000256" key="1">
    <source>
        <dbReference type="SAM" id="MobiDB-lite"/>
    </source>
</evidence>